<dbReference type="STRING" id="525903.Taci_0879"/>
<dbReference type="KEGG" id="tai:Taci_0879"/>
<feature type="region of interest" description="Disordered" evidence="1">
    <location>
        <begin position="68"/>
        <end position="182"/>
    </location>
</feature>
<gene>
    <name evidence="4" type="ordered locus">Taci_0879</name>
</gene>
<dbReference type="PROSITE" id="PS51724">
    <property type="entry name" value="SPOR"/>
    <property type="match status" value="1"/>
</dbReference>
<dbReference type="AlphaFoldDB" id="D1BA09"/>
<proteinExistence type="predicted"/>
<evidence type="ECO:0000256" key="1">
    <source>
        <dbReference type="SAM" id="MobiDB-lite"/>
    </source>
</evidence>
<dbReference type="SUPFAM" id="SSF110997">
    <property type="entry name" value="Sporulation related repeat"/>
    <property type="match status" value="1"/>
</dbReference>
<name>D1BA09_THEAS</name>
<organism evidence="4 5">
    <name type="scientific">Thermanaerovibrio acidaminovorans (strain ATCC 49978 / DSM 6589 / Su883)</name>
    <name type="common">Selenomonas acidaminovorans</name>
    <dbReference type="NCBI Taxonomy" id="525903"/>
    <lineage>
        <taxon>Bacteria</taxon>
        <taxon>Thermotogati</taxon>
        <taxon>Synergistota</taxon>
        <taxon>Synergistia</taxon>
        <taxon>Synergistales</taxon>
        <taxon>Synergistaceae</taxon>
        <taxon>Thermanaerovibrio</taxon>
    </lineage>
</organism>
<protein>
    <submittedName>
        <fullName evidence="4">Sporulation domain protein</fullName>
    </submittedName>
</protein>
<dbReference type="eggNOG" id="COG3087">
    <property type="taxonomic scope" value="Bacteria"/>
</dbReference>
<dbReference type="GO" id="GO:0042834">
    <property type="term" value="F:peptidoglycan binding"/>
    <property type="evidence" value="ECO:0007669"/>
    <property type="project" value="InterPro"/>
</dbReference>
<sequence>MGLTPYGLKWIGGVDVGHRVTRSYKKRDGGGMMSKAAIVLSALVAVGILIAGGKYLLTGPLFKGNDDPVQESVKPTSPVAHQEPVVEDFEQDPDLADVKGSQPGVQEAPAQPKPAKTEVTKKAKKAVPVASPVDDGDEGRASGASSAKRTATQEPKASTGSPKLTEGSGASGGKQAQGAVPQGNRAVSMIQVGAFSTRAAADSLGDKLKKDGLPVVVQEAEVSGKTFFRVRVQVGGAQGDVDALSSRLQKMGLPIQLIYARGGGN</sequence>
<feature type="domain" description="SPOR" evidence="3">
    <location>
        <begin position="182"/>
        <end position="261"/>
    </location>
</feature>
<accession>D1BA09</accession>
<dbReference type="HOGENOM" id="CLU_1049434_0_0_0"/>
<dbReference type="Gene3D" id="3.30.70.1070">
    <property type="entry name" value="Sporulation related repeat"/>
    <property type="match status" value="1"/>
</dbReference>
<evidence type="ECO:0000259" key="3">
    <source>
        <dbReference type="PROSITE" id="PS51724"/>
    </source>
</evidence>
<evidence type="ECO:0000313" key="4">
    <source>
        <dbReference type="EMBL" id="ACZ19112.1"/>
    </source>
</evidence>
<evidence type="ECO:0000256" key="2">
    <source>
        <dbReference type="SAM" id="Phobius"/>
    </source>
</evidence>
<dbReference type="OrthoDB" id="8558195at2"/>
<dbReference type="InterPro" id="IPR036680">
    <property type="entry name" value="SPOR-like_sf"/>
</dbReference>
<feature type="transmembrane region" description="Helical" evidence="2">
    <location>
        <begin position="36"/>
        <end position="57"/>
    </location>
</feature>
<keyword evidence="5" id="KW-1185">Reference proteome</keyword>
<dbReference type="Proteomes" id="UP000002030">
    <property type="component" value="Chromosome"/>
</dbReference>
<dbReference type="InterPro" id="IPR007730">
    <property type="entry name" value="SPOR-like_dom"/>
</dbReference>
<dbReference type="EnsemblBacteria" id="ACZ19112">
    <property type="protein sequence ID" value="ACZ19112"/>
    <property type="gene ID" value="Taci_0879"/>
</dbReference>
<feature type="compositionally biased region" description="Polar residues" evidence="1">
    <location>
        <begin position="143"/>
        <end position="162"/>
    </location>
</feature>
<keyword evidence="2" id="KW-0812">Transmembrane</keyword>
<dbReference type="Pfam" id="PF05036">
    <property type="entry name" value="SPOR"/>
    <property type="match status" value="1"/>
</dbReference>
<feature type="compositionally biased region" description="Acidic residues" evidence="1">
    <location>
        <begin position="85"/>
        <end position="95"/>
    </location>
</feature>
<keyword evidence="2" id="KW-0472">Membrane</keyword>
<keyword evidence="2" id="KW-1133">Transmembrane helix</keyword>
<dbReference type="EMBL" id="CP001818">
    <property type="protein sequence ID" value="ACZ19112.1"/>
    <property type="molecule type" value="Genomic_DNA"/>
</dbReference>
<evidence type="ECO:0000313" key="5">
    <source>
        <dbReference type="Proteomes" id="UP000002030"/>
    </source>
</evidence>
<reference evidence="4 5" key="1">
    <citation type="journal article" date="2009" name="Stand. Genomic Sci.">
        <title>Complete genome sequence of Thermanaerovibrio acidaminovorans type strain (Su883).</title>
        <authorList>
            <person name="Chovatia M."/>
            <person name="Sikorski J."/>
            <person name="Schroder M."/>
            <person name="Lapidus A."/>
            <person name="Nolan M."/>
            <person name="Tice H."/>
            <person name="Glavina Del Rio T."/>
            <person name="Copeland A."/>
            <person name="Cheng J.F."/>
            <person name="Lucas S."/>
            <person name="Chen F."/>
            <person name="Bruce D."/>
            <person name="Goodwin L."/>
            <person name="Pitluck S."/>
            <person name="Ivanova N."/>
            <person name="Mavromatis K."/>
            <person name="Ovchinnikova G."/>
            <person name="Pati A."/>
            <person name="Chen A."/>
            <person name="Palaniappan K."/>
            <person name="Land M."/>
            <person name="Hauser L."/>
            <person name="Chang Y.J."/>
            <person name="Jeffries C.D."/>
            <person name="Chain P."/>
            <person name="Saunders E."/>
            <person name="Detter J.C."/>
            <person name="Brettin T."/>
            <person name="Rohde M."/>
            <person name="Goker M."/>
            <person name="Spring S."/>
            <person name="Bristow J."/>
            <person name="Markowitz V."/>
            <person name="Hugenholtz P."/>
            <person name="Kyrpides N.C."/>
            <person name="Klenk H.P."/>
            <person name="Eisen J.A."/>
        </authorList>
    </citation>
    <scope>NUCLEOTIDE SEQUENCE [LARGE SCALE GENOMIC DNA]</scope>
    <source>
        <strain evidence="5">ATCC 49978 / DSM 6589 / Su883</strain>
    </source>
</reference>